<proteinExistence type="predicted"/>
<evidence type="ECO:0000256" key="2">
    <source>
        <dbReference type="SAM" id="SignalP"/>
    </source>
</evidence>
<keyword evidence="4" id="KW-1185">Reference proteome</keyword>
<gene>
    <name evidence="3" type="ORF">M9980_10680</name>
</gene>
<sequence length="323" mass="34122">MRTMMLAALTALTMVSAAPATAQIAVEGRVDRLEREMRAVQRKVFPGGAGGIVEPEITAARTPIDSPGTPAGSAVADLTARVSALESSVRSVTGEVEQANFRVRQLEESFAAYKRATDARFKAIEDGAASAATAPVAGAVSPAAVAASGNTAPAPARQTRPATTPVATRPAPAAAADPERVDAVAAIEKPSTSDPAEDGYTYGFRLWSAKLYPEAEAALKTVADKYPRHRRASFAQNLLGRAYLDEGKPSLASLAFYDSYKKWPEGERAPDSLFYLAQALVKLKKPATDVCKVYSELTEVYGDKIGASMKADVEKGRAAQKCK</sequence>
<feature type="signal peptide" evidence="2">
    <location>
        <begin position="1"/>
        <end position="22"/>
    </location>
</feature>
<keyword evidence="2" id="KW-0732">Signal</keyword>
<dbReference type="SUPFAM" id="SSF48452">
    <property type="entry name" value="TPR-like"/>
    <property type="match status" value="1"/>
</dbReference>
<feature type="compositionally biased region" description="Low complexity" evidence="1">
    <location>
        <begin position="149"/>
        <end position="176"/>
    </location>
</feature>
<organism evidence="3 4">
    <name type="scientific">Sphingomonas donggukensis</name>
    <dbReference type="NCBI Taxonomy" id="2949093"/>
    <lineage>
        <taxon>Bacteria</taxon>
        <taxon>Pseudomonadati</taxon>
        <taxon>Pseudomonadota</taxon>
        <taxon>Alphaproteobacteria</taxon>
        <taxon>Sphingomonadales</taxon>
        <taxon>Sphingomonadaceae</taxon>
        <taxon>Sphingomonas</taxon>
    </lineage>
</organism>
<dbReference type="InterPro" id="IPR011990">
    <property type="entry name" value="TPR-like_helical_dom_sf"/>
</dbReference>
<reference evidence="3" key="1">
    <citation type="submission" date="2022-05" db="EMBL/GenBank/DDBJ databases">
        <title>Sphingomonas sp. strain RMG20 Genome sequencing and assembly.</title>
        <authorList>
            <person name="Kim I."/>
        </authorList>
    </citation>
    <scope>NUCLEOTIDE SEQUENCE</scope>
    <source>
        <strain evidence="3">RMG20</strain>
    </source>
</reference>
<dbReference type="Proteomes" id="UP001055580">
    <property type="component" value="Chromosome"/>
</dbReference>
<accession>A0ABY4TRJ7</accession>
<dbReference type="Gene3D" id="1.25.40.10">
    <property type="entry name" value="Tetratricopeptide repeat domain"/>
    <property type="match status" value="1"/>
</dbReference>
<evidence type="ECO:0000313" key="4">
    <source>
        <dbReference type="Proteomes" id="UP001055580"/>
    </source>
</evidence>
<dbReference type="EMBL" id="CP098401">
    <property type="protein sequence ID" value="URW75023.1"/>
    <property type="molecule type" value="Genomic_DNA"/>
</dbReference>
<protein>
    <recommendedName>
        <fullName evidence="5">YbgF trimerisation domain-containing protein</fullName>
    </recommendedName>
</protein>
<feature type="chain" id="PRO_5047311978" description="YbgF trimerisation domain-containing protein" evidence="2">
    <location>
        <begin position="23"/>
        <end position="323"/>
    </location>
</feature>
<feature type="region of interest" description="Disordered" evidence="1">
    <location>
        <begin position="149"/>
        <end position="179"/>
    </location>
</feature>
<dbReference type="RefSeq" id="WP_250750504.1">
    <property type="nucleotide sequence ID" value="NZ_CP098401.1"/>
</dbReference>
<name>A0ABY4TRJ7_9SPHN</name>
<evidence type="ECO:0000313" key="3">
    <source>
        <dbReference type="EMBL" id="URW75023.1"/>
    </source>
</evidence>
<evidence type="ECO:0008006" key="5">
    <source>
        <dbReference type="Google" id="ProtNLM"/>
    </source>
</evidence>
<evidence type="ECO:0000256" key="1">
    <source>
        <dbReference type="SAM" id="MobiDB-lite"/>
    </source>
</evidence>